<evidence type="ECO:0000259" key="10">
    <source>
        <dbReference type="Pfam" id="PF02384"/>
    </source>
</evidence>
<evidence type="ECO:0000256" key="6">
    <source>
        <dbReference type="ARBA" id="ARBA00022747"/>
    </source>
</evidence>
<sequence length="635" mass="72418">METMSPITKYFLEPILKKSPISLETLNQGLLVCFAAYVIKKKQISEHDSYFRKNVQTNTEIYIRDLIYDVIHPNVPKELREAVDVITAENKYCDITEMTEFLLNNKLNIEDCQKIANDLAVHYYPMVITESITTPAPINELCLSILNPINGSFYDGVAGLCSTCIAAGRYAKERNGELFIYAQEKLEILCAVSTIRAYINEIEFSQILSGDVFTNPRFKNDFGEGLMRFDYSIMFPPLGSSWSNLEQTIVNDSYDRFKFSYALPKSNSEWLFIEHQAASLTDTGRGIIAVSTGTLYNSSYSWIRRHVIEEGYIECIITLPSKILSYTTMPLSLIVINKAKRNSAITMIQAEGLFSKNNSTRVVDQLDKQVMNKIVSIYNGTCMDQQIGRVINEQELLQNDCILLPSRYISSSSIESELGRVFVDLSKVTNWPVLKNISDKIYRGMNVSKTAEECPDGKYRIINYADIQDGNIILENLKTYHINADVSKYVVQPGDVLVSCKGVTIKTCVVPDGIHNILLSINFVGIRLNKEKCDPYYLKYCLDSPVGQAFLKGRQVGTSIITLKNKDFEEFPISLVPITEQKRYIAEFEKTNRYICNEIEQLHRHLIHEKWQFYQHLGLGEIITRIGEDYQDESN</sequence>
<dbReference type="PANTHER" id="PTHR42933">
    <property type="entry name" value="SLR6095 PROTEIN"/>
    <property type="match status" value="1"/>
</dbReference>
<evidence type="ECO:0000256" key="1">
    <source>
        <dbReference type="ARBA" id="ARBA00010923"/>
    </source>
</evidence>
<comment type="catalytic activity">
    <reaction evidence="8">
        <text>a 2'-deoxyadenosine in DNA + S-adenosyl-L-methionine = an N(6)-methyl-2'-deoxyadenosine in DNA + S-adenosyl-L-homocysteine + H(+)</text>
        <dbReference type="Rhea" id="RHEA:15197"/>
        <dbReference type="Rhea" id="RHEA-COMP:12418"/>
        <dbReference type="Rhea" id="RHEA-COMP:12419"/>
        <dbReference type="ChEBI" id="CHEBI:15378"/>
        <dbReference type="ChEBI" id="CHEBI:57856"/>
        <dbReference type="ChEBI" id="CHEBI:59789"/>
        <dbReference type="ChEBI" id="CHEBI:90615"/>
        <dbReference type="ChEBI" id="CHEBI:90616"/>
        <dbReference type="EC" id="2.1.1.72"/>
    </reaction>
</comment>
<dbReference type="EC" id="2.1.1.72" evidence="2"/>
<dbReference type="GO" id="GO:0009307">
    <property type="term" value="P:DNA restriction-modification system"/>
    <property type="evidence" value="ECO:0007669"/>
    <property type="project" value="UniProtKB-KW"/>
</dbReference>
<dbReference type="GO" id="GO:0032259">
    <property type="term" value="P:methylation"/>
    <property type="evidence" value="ECO:0007669"/>
    <property type="project" value="UniProtKB-KW"/>
</dbReference>
<organism evidence="11 12">
    <name type="scientific">Congzhengia minquanensis</name>
    <dbReference type="NCBI Taxonomy" id="2763657"/>
    <lineage>
        <taxon>Bacteria</taxon>
        <taxon>Bacillati</taxon>
        <taxon>Bacillota</taxon>
        <taxon>Clostridia</taxon>
        <taxon>Eubacteriales</taxon>
        <taxon>Oscillospiraceae</taxon>
        <taxon>Congzhengia</taxon>
    </lineage>
</organism>
<keyword evidence="6" id="KW-0680">Restriction system</keyword>
<keyword evidence="3 11" id="KW-0489">Methyltransferase</keyword>
<proteinExistence type="inferred from homology"/>
<accession>A0A926HYB9</accession>
<keyword evidence="4" id="KW-0808">Transferase</keyword>
<comment type="caution">
    <text evidence="11">The sequence shown here is derived from an EMBL/GenBank/DDBJ whole genome shotgun (WGS) entry which is preliminary data.</text>
</comment>
<evidence type="ECO:0000256" key="5">
    <source>
        <dbReference type="ARBA" id="ARBA00022691"/>
    </source>
</evidence>
<evidence type="ECO:0000256" key="2">
    <source>
        <dbReference type="ARBA" id="ARBA00011900"/>
    </source>
</evidence>
<dbReference type="Gene3D" id="3.90.220.20">
    <property type="entry name" value="DNA methylase specificity domains"/>
    <property type="match status" value="1"/>
</dbReference>
<name>A0A926HYB9_9FIRM</name>
<dbReference type="GO" id="GO:0003677">
    <property type="term" value="F:DNA binding"/>
    <property type="evidence" value="ECO:0007669"/>
    <property type="project" value="UniProtKB-KW"/>
</dbReference>
<dbReference type="InterPro" id="IPR000055">
    <property type="entry name" value="Restrct_endonuc_typeI_TRD"/>
</dbReference>
<evidence type="ECO:0000256" key="4">
    <source>
        <dbReference type="ARBA" id="ARBA00022679"/>
    </source>
</evidence>
<dbReference type="InterPro" id="IPR044946">
    <property type="entry name" value="Restrct_endonuc_typeI_TRD_sf"/>
</dbReference>
<keyword evidence="7" id="KW-0238">DNA-binding</keyword>
<dbReference type="GO" id="GO:0008170">
    <property type="term" value="F:N-methyltransferase activity"/>
    <property type="evidence" value="ECO:0007669"/>
    <property type="project" value="InterPro"/>
</dbReference>
<dbReference type="GO" id="GO:0009007">
    <property type="term" value="F:site-specific DNA-methyltransferase (adenine-specific) activity"/>
    <property type="evidence" value="ECO:0007669"/>
    <property type="project" value="UniProtKB-EC"/>
</dbReference>
<evidence type="ECO:0000256" key="8">
    <source>
        <dbReference type="ARBA" id="ARBA00047942"/>
    </source>
</evidence>
<evidence type="ECO:0000259" key="9">
    <source>
        <dbReference type="Pfam" id="PF01420"/>
    </source>
</evidence>
<evidence type="ECO:0000256" key="7">
    <source>
        <dbReference type="ARBA" id="ARBA00023125"/>
    </source>
</evidence>
<feature type="domain" description="DNA methylase adenine-specific" evidence="10">
    <location>
        <begin position="134"/>
        <end position="415"/>
    </location>
</feature>
<dbReference type="Proteomes" id="UP000611762">
    <property type="component" value="Unassembled WGS sequence"/>
</dbReference>
<dbReference type="SUPFAM" id="SSF116734">
    <property type="entry name" value="DNA methylase specificity domain"/>
    <property type="match status" value="1"/>
</dbReference>
<feature type="domain" description="Type I restriction modification DNA specificity" evidence="9">
    <location>
        <begin position="446"/>
        <end position="588"/>
    </location>
</feature>
<gene>
    <name evidence="11" type="ORF">H8698_03160</name>
</gene>
<comment type="similarity">
    <text evidence="1">Belongs to the type-I restriction system S methylase family.</text>
</comment>
<dbReference type="InterPro" id="IPR003356">
    <property type="entry name" value="DNA_methylase_A-5"/>
</dbReference>
<dbReference type="RefSeq" id="WP_249311137.1">
    <property type="nucleotide sequence ID" value="NZ_JACRSU010000001.1"/>
</dbReference>
<reference evidence="11" key="1">
    <citation type="submission" date="2020-08" db="EMBL/GenBank/DDBJ databases">
        <title>Genome public.</title>
        <authorList>
            <person name="Liu C."/>
            <person name="Sun Q."/>
        </authorList>
    </citation>
    <scope>NUCLEOTIDE SEQUENCE</scope>
    <source>
        <strain evidence="11">H8</strain>
    </source>
</reference>
<dbReference type="InterPro" id="IPR051537">
    <property type="entry name" value="DNA_Adenine_Mtase"/>
</dbReference>
<protein>
    <recommendedName>
        <fullName evidence="2">site-specific DNA-methyltransferase (adenine-specific)</fullName>
        <ecNumber evidence="2">2.1.1.72</ecNumber>
    </recommendedName>
</protein>
<keyword evidence="5" id="KW-0949">S-adenosyl-L-methionine</keyword>
<evidence type="ECO:0000313" key="12">
    <source>
        <dbReference type="Proteomes" id="UP000611762"/>
    </source>
</evidence>
<dbReference type="InterPro" id="IPR029063">
    <property type="entry name" value="SAM-dependent_MTases_sf"/>
</dbReference>
<dbReference type="Pfam" id="PF01420">
    <property type="entry name" value="Methylase_S"/>
    <property type="match status" value="1"/>
</dbReference>
<dbReference type="EMBL" id="JACRSU010000001">
    <property type="protein sequence ID" value="MBC8539975.1"/>
    <property type="molecule type" value="Genomic_DNA"/>
</dbReference>
<keyword evidence="12" id="KW-1185">Reference proteome</keyword>
<dbReference type="Gene3D" id="3.40.50.150">
    <property type="entry name" value="Vaccinia Virus protein VP39"/>
    <property type="match status" value="1"/>
</dbReference>
<dbReference type="Pfam" id="PF02384">
    <property type="entry name" value="N6_Mtase"/>
    <property type="match status" value="1"/>
</dbReference>
<dbReference type="PANTHER" id="PTHR42933:SF4">
    <property type="entry name" value="TYPE I RESTRICTION ENZYME ECOKI METHYLASE SUBUNIT"/>
    <property type="match status" value="1"/>
</dbReference>
<evidence type="ECO:0000313" key="11">
    <source>
        <dbReference type="EMBL" id="MBC8539975.1"/>
    </source>
</evidence>
<dbReference type="SUPFAM" id="SSF53335">
    <property type="entry name" value="S-adenosyl-L-methionine-dependent methyltransferases"/>
    <property type="match status" value="1"/>
</dbReference>
<evidence type="ECO:0000256" key="3">
    <source>
        <dbReference type="ARBA" id="ARBA00022603"/>
    </source>
</evidence>
<dbReference type="AlphaFoldDB" id="A0A926HYB9"/>